<evidence type="ECO:0000313" key="3">
    <source>
        <dbReference type="Proteomes" id="UP000199155"/>
    </source>
</evidence>
<proteinExistence type="predicted"/>
<dbReference type="Gene3D" id="3.30.920.90">
    <property type="match status" value="1"/>
</dbReference>
<dbReference type="InterPro" id="IPR021961">
    <property type="entry name" value="McrB_DNA-bd"/>
</dbReference>
<keyword evidence="3" id="KW-1185">Reference proteome</keyword>
<protein>
    <recommendedName>
        <fullName evidence="1">Type IV methyl-directed restriction enzyme EcoKMcrB subunit DNA-binding domain-containing protein</fullName>
    </recommendedName>
</protein>
<evidence type="ECO:0000259" key="1">
    <source>
        <dbReference type="Pfam" id="PF12102"/>
    </source>
</evidence>
<sequence length="365" mass="40196">MTLRGFLHEVGSTYDRTHGTSSPTARLLRSAPATFEPYVPGGHQVKGSAGAGAGAFCPWVAFFDPDETTTATRGMYLVYLFAEDMKTVSLSLNQGVTELREAFGAAKAEHRLREEAAAIREAFPSNSVADLENTIHLGGRPGLPRAYEAGNILAIRYEIDALPSEESLKTDLQRMLQLYQDALALREELRSTTRDLITTVKQKEQVASDPLLHFAPKNDSEYLQKVTSRTLKKTRKHETLVGRYGAFLKKAGFTAGTNVHPRDIVARRDGHEWLIEAKVVRRGNATHAVREAIGQLATYSFLLYPAGSPPLRMALFTESIGDVYMRLLSHYGIASVWPTEEGWEGSPEAVAAGLADRQFSQEGTD</sequence>
<dbReference type="Proteomes" id="UP000199155">
    <property type="component" value="Unassembled WGS sequence"/>
</dbReference>
<dbReference type="Pfam" id="PF12102">
    <property type="entry name" value="MrcB_N"/>
    <property type="match status" value="1"/>
</dbReference>
<name>A0A1G8WHG3_9ACTN</name>
<evidence type="ECO:0000313" key="2">
    <source>
        <dbReference type="EMBL" id="SDJ77651.1"/>
    </source>
</evidence>
<dbReference type="EMBL" id="FNFF01000002">
    <property type="protein sequence ID" value="SDJ77651.1"/>
    <property type="molecule type" value="Genomic_DNA"/>
</dbReference>
<organism evidence="2 3">
    <name type="scientific">Streptomyces indicus</name>
    <dbReference type="NCBI Taxonomy" id="417292"/>
    <lineage>
        <taxon>Bacteria</taxon>
        <taxon>Bacillati</taxon>
        <taxon>Actinomycetota</taxon>
        <taxon>Actinomycetes</taxon>
        <taxon>Kitasatosporales</taxon>
        <taxon>Streptomycetaceae</taxon>
        <taxon>Streptomyces</taxon>
    </lineage>
</organism>
<dbReference type="RefSeq" id="WP_093608226.1">
    <property type="nucleotide sequence ID" value="NZ_FNFF01000002.1"/>
</dbReference>
<dbReference type="OrthoDB" id="9802640at2"/>
<gene>
    <name evidence="2" type="ORF">SAMN05421806_102474</name>
</gene>
<feature type="domain" description="Type IV methyl-directed restriction enzyme EcoKMcrB subunit DNA-binding" evidence="1">
    <location>
        <begin position="42"/>
        <end position="181"/>
    </location>
</feature>
<accession>A0A1G8WHG3</accession>
<reference evidence="2 3" key="1">
    <citation type="submission" date="2016-10" db="EMBL/GenBank/DDBJ databases">
        <authorList>
            <person name="de Groot N.N."/>
        </authorList>
    </citation>
    <scope>NUCLEOTIDE SEQUENCE [LARGE SCALE GENOMIC DNA]</scope>
    <source>
        <strain evidence="2 3">CGMCC 4.5727</strain>
    </source>
</reference>
<dbReference type="AlphaFoldDB" id="A0A1G8WHG3"/>